<dbReference type="EMBL" id="JAATJH010000005">
    <property type="protein sequence ID" value="NJC27418.1"/>
    <property type="molecule type" value="Genomic_DNA"/>
</dbReference>
<sequence>MNTQQFITASFNKLLSHAAKERIERVTLTIAIFSYLIHLLLIFLNVRGIIVLDDTFFTNPIAAIYTPFSFILLYEVYLLLYFLPKSITVYIGKQYEIITLIVIRRIFKDIAYVELTSDWFQDKDDLQFTFDVLTSLILFFLIFLFYRNVKKTGYKSINKTTETGMNIRRFVLLKRALATVLVPILFLLAVYTLVHWGLATISDYGDGVLEFKKINNVFFDEFFSVLIIVDVLLLLFSFFYSDKFHKIIRNSGFVISTILIKVSFLSTGIVNNLLIIGAVLFGYLVLLIHDLYEKDAASNAVLNEATVEEGDY</sequence>
<comment type="caution">
    <text evidence="2">The sequence shown here is derived from an EMBL/GenBank/DDBJ whole genome shotgun (WGS) entry which is preliminary data.</text>
</comment>
<feature type="transmembrane region" description="Helical" evidence="1">
    <location>
        <begin position="62"/>
        <end position="83"/>
    </location>
</feature>
<keyword evidence="1" id="KW-1133">Transmembrane helix</keyword>
<organism evidence="2 3">
    <name type="scientific">Neolewinella antarctica</name>
    <dbReference type="NCBI Taxonomy" id="442734"/>
    <lineage>
        <taxon>Bacteria</taxon>
        <taxon>Pseudomonadati</taxon>
        <taxon>Bacteroidota</taxon>
        <taxon>Saprospiria</taxon>
        <taxon>Saprospirales</taxon>
        <taxon>Lewinellaceae</taxon>
        <taxon>Neolewinella</taxon>
    </lineage>
</organism>
<feature type="transmembrane region" description="Helical" evidence="1">
    <location>
        <begin position="90"/>
        <end position="107"/>
    </location>
</feature>
<accession>A0ABX0XEW2</accession>
<feature type="transmembrane region" description="Helical" evidence="1">
    <location>
        <begin position="273"/>
        <end position="292"/>
    </location>
</feature>
<evidence type="ECO:0000256" key="1">
    <source>
        <dbReference type="SAM" id="Phobius"/>
    </source>
</evidence>
<evidence type="ECO:0008006" key="4">
    <source>
        <dbReference type="Google" id="ProtNLM"/>
    </source>
</evidence>
<keyword evidence="1" id="KW-0472">Membrane</keyword>
<protein>
    <recommendedName>
        <fullName evidence="4">Glycerophosphoryl diester phosphodiesterase membrane domain-containing protein</fullName>
    </recommendedName>
</protein>
<name>A0ABX0XEW2_9BACT</name>
<feature type="transmembrane region" description="Helical" evidence="1">
    <location>
        <begin position="26"/>
        <end position="50"/>
    </location>
</feature>
<dbReference type="RefSeq" id="WP_168038514.1">
    <property type="nucleotide sequence ID" value="NZ_JAATJH010000005.1"/>
</dbReference>
<gene>
    <name evidence="2" type="ORF">GGR27_002935</name>
</gene>
<feature type="transmembrane region" description="Helical" evidence="1">
    <location>
        <begin position="127"/>
        <end position="146"/>
    </location>
</feature>
<feature type="transmembrane region" description="Helical" evidence="1">
    <location>
        <begin position="176"/>
        <end position="198"/>
    </location>
</feature>
<evidence type="ECO:0000313" key="3">
    <source>
        <dbReference type="Proteomes" id="UP000770785"/>
    </source>
</evidence>
<evidence type="ECO:0000313" key="2">
    <source>
        <dbReference type="EMBL" id="NJC27418.1"/>
    </source>
</evidence>
<reference evidence="2 3" key="1">
    <citation type="submission" date="2020-03" db="EMBL/GenBank/DDBJ databases">
        <title>Genomic Encyclopedia of Type Strains, Phase IV (KMG-IV): sequencing the most valuable type-strain genomes for metagenomic binning, comparative biology and taxonomic classification.</title>
        <authorList>
            <person name="Goeker M."/>
        </authorList>
    </citation>
    <scope>NUCLEOTIDE SEQUENCE [LARGE SCALE GENOMIC DNA]</scope>
    <source>
        <strain evidence="2 3">DSM 105096</strain>
    </source>
</reference>
<keyword evidence="1" id="KW-0812">Transmembrane</keyword>
<dbReference type="Proteomes" id="UP000770785">
    <property type="component" value="Unassembled WGS sequence"/>
</dbReference>
<feature type="transmembrane region" description="Helical" evidence="1">
    <location>
        <begin position="218"/>
        <end position="240"/>
    </location>
</feature>
<keyword evidence="3" id="KW-1185">Reference proteome</keyword>
<proteinExistence type="predicted"/>